<comment type="caution">
    <text evidence="2">The sequence shown here is derived from an EMBL/GenBank/DDBJ whole genome shotgun (WGS) entry which is preliminary data.</text>
</comment>
<name>A0ABT0RJH8_9SPHN</name>
<reference evidence="2" key="1">
    <citation type="submission" date="2022-05" db="EMBL/GenBank/DDBJ databases">
        <authorList>
            <person name="Jo J.-H."/>
            <person name="Im W.-T."/>
        </authorList>
    </citation>
    <scope>NUCLEOTIDE SEQUENCE</scope>
    <source>
        <strain evidence="2">SE158</strain>
    </source>
</reference>
<protein>
    <submittedName>
        <fullName evidence="2">I78 family peptidase inhibitor</fullName>
    </submittedName>
</protein>
<dbReference type="EMBL" id="JAMGBD010000001">
    <property type="protein sequence ID" value="MCL6682789.1"/>
    <property type="molecule type" value="Genomic_DNA"/>
</dbReference>
<proteinExistence type="predicted"/>
<organism evidence="2 3">
    <name type="scientific">Sphingomonas alba</name>
    <dbReference type="NCBI Taxonomy" id="2908208"/>
    <lineage>
        <taxon>Bacteria</taxon>
        <taxon>Pseudomonadati</taxon>
        <taxon>Pseudomonadota</taxon>
        <taxon>Alphaproteobacteria</taxon>
        <taxon>Sphingomonadales</taxon>
        <taxon>Sphingomonadaceae</taxon>
        <taxon>Sphingomonas</taxon>
    </lineage>
</organism>
<dbReference type="Proteomes" id="UP001165363">
    <property type="component" value="Unassembled WGS sequence"/>
</dbReference>
<dbReference type="RefSeq" id="WP_249846740.1">
    <property type="nucleotide sequence ID" value="NZ_JAMGBD010000001.1"/>
</dbReference>
<dbReference type="Pfam" id="PF11720">
    <property type="entry name" value="Inhibitor_I78"/>
    <property type="match status" value="1"/>
</dbReference>
<dbReference type="Gene3D" id="3.30.10.10">
    <property type="entry name" value="Trypsin Inhibitor V, subunit A"/>
    <property type="match status" value="1"/>
</dbReference>
<gene>
    <name evidence="2" type="ORF">LZ536_02590</name>
</gene>
<dbReference type="InterPro" id="IPR021719">
    <property type="entry name" value="Prot_inh_I78"/>
</dbReference>
<evidence type="ECO:0000256" key="1">
    <source>
        <dbReference type="SAM" id="SignalP"/>
    </source>
</evidence>
<feature type="signal peptide" evidence="1">
    <location>
        <begin position="1"/>
        <end position="18"/>
    </location>
</feature>
<keyword evidence="1" id="KW-0732">Signal</keyword>
<evidence type="ECO:0000313" key="3">
    <source>
        <dbReference type="Proteomes" id="UP001165363"/>
    </source>
</evidence>
<sequence>MRRLALLAALALPACAAAAPEAPVRGASAYECKDDALGQFTGQPATQQLGADMQRVSGARRLQWVGHGMMVTMDFSPERLRVFLTADNRVERASCG</sequence>
<evidence type="ECO:0000313" key="2">
    <source>
        <dbReference type="EMBL" id="MCL6682789.1"/>
    </source>
</evidence>
<keyword evidence="3" id="KW-1185">Reference proteome</keyword>
<feature type="chain" id="PRO_5046270089" evidence="1">
    <location>
        <begin position="19"/>
        <end position="96"/>
    </location>
</feature>
<accession>A0ABT0RJH8</accession>